<feature type="region of interest" description="Disordered" evidence="1">
    <location>
        <begin position="32"/>
        <end position="76"/>
    </location>
</feature>
<evidence type="ECO:0008006" key="4">
    <source>
        <dbReference type="Google" id="ProtNLM"/>
    </source>
</evidence>
<dbReference type="GeneID" id="97313356"/>
<evidence type="ECO:0000313" key="3">
    <source>
        <dbReference type="Proteomes" id="UP001344251"/>
    </source>
</evidence>
<feature type="compositionally biased region" description="Polar residues" evidence="1">
    <location>
        <begin position="47"/>
        <end position="62"/>
    </location>
</feature>
<protein>
    <recommendedName>
        <fullName evidence="4">Transposase</fullName>
    </recommendedName>
</protein>
<dbReference type="RefSeq" id="WP_326617823.1">
    <property type="nucleotide sequence ID" value="NZ_CP108347.1"/>
</dbReference>
<name>A0ABZ1FDL7_9ACTN</name>
<accession>A0ABZ1FDL7</accession>
<organism evidence="2 3">
    <name type="scientific">Streptomyces decoyicus</name>
    <dbReference type="NCBI Taxonomy" id="249567"/>
    <lineage>
        <taxon>Bacteria</taxon>
        <taxon>Bacillati</taxon>
        <taxon>Actinomycetota</taxon>
        <taxon>Actinomycetes</taxon>
        <taxon>Kitasatosporales</taxon>
        <taxon>Streptomycetaceae</taxon>
        <taxon>Streptomyces</taxon>
    </lineage>
</organism>
<gene>
    <name evidence="2" type="ORF">OG863_10550</name>
</gene>
<reference evidence="2 3" key="1">
    <citation type="submission" date="2022-10" db="EMBL/GenBank/DDBJ databases">
        <title>The complete genomes of actinobacterial strains from the NBC collection.</title>
        <authorList>
            <person name="Joergensen T.S."/>
            <person name="Alvarez Arevalo M."/>
            <person name="Sterndorff E.B."/>
            <person name="Faurdal D."/>
            <person name="Vuksanovic O."/>
            <person name="Mourched A.-S."/>
            <person name="Charusanti P."/>
            <person name="Shaw S."/>
            <person name="Blin K."/>
            <person name="Weber T."/>
        </authorList>
    </citation>
    <scope>NUCLEOTIDE SEQUENCE [LARGE SCALE GENOMIC DNA]</scope>
    <source>
        <strain evidence="2 3">NBC 01774</strain>
    </source>
</reference>
<evidence type="ECO:0000256" key="1">
    <source>
        <dbReference type="SAM" id="MobiDB-lite"/>
    </source>
</evidence>
<sequence>MSDINDRLLALVDSVVDCDGQGLPLLTLHELRTPQLAKPEPERGTGRPTTPNHQLHSATRTSGLPYDGVTLAGPWP</sequence>
<evidence type="ECO:0000313" key="2">
    <source>
        <dbReference type="EMBL" id="WSB68360.1"/>
    </source>
</evidence>
<dbReference type="Proteomes" id="UP001344251">
    <property type="component" value="Chromosome"/>
</dbReference>
<keyword evidence="3" id="KW-1185">Reference proteome</keyword>
<dbReference type="EMBL" id="CP109106">
    <property type="protein sequence ID" value="WSB68360.1"/>
    <property type="molecule type" value="Genomic_DNA"/>
</dbReference>
<proteinExistence type="predicted"/>